<feature type="compositionally biased region" description="Low complexity" evidence="1">
    <location>
        <begin position="102"/>
        <end position="119"/>
    </location>
</feature>
<feature type="compositionally biased region" description="Low complexity" evidence="1">
    <location>
        <begin position="128"/>
        <end position="139"/>
    </location>
</feature>
<feature type="compositionally biased region" description="Basic and acidic residues" evidence="1">
    <location>
        <begin position="151"/>
        <end position="165"/>
    </location>
</feature>
<feature type="compositionally biased region" description="Basic and acidic residues" evidence="1">
    <location>
        <begin position="79"/>
        <end position="88"/>
    </location>
</feature>
<sequence length="184" mass="20230">MLSSASSSTSFQTLSSCRNGLHRFDRLAISPQASLTQALVRLVAMATLAHPPPPVSTASFGRSVDMATVQSGAHCQHRPRQDHPEPQHHQNGAQHSPEASGPHQPHQPHQPQQPSHQPSRVGHSPSRSLHQPQPHASPSPHRHPSTCGQLRPDKDERDRPFHVERAPMAPFGEQHASRRHEGIE</sequence>
<comment type="caution">
    <text evidence="2">The sequence shown here is derived from an EMBL/GenBank/DDBJ whole genome shotgun (WGS) entry which is preliminary data.</text>
</comment>
<evidence type="ECO:0000256" key="1">
    <source>
        <dbReference type="SAM" id="MobiDB-lite"/>
    </source>
</evidence>
<dbReference type="EMBL" id="CAAALY010271672">
    <property type="protein sequence ID" value="VEL41921.1"/>
    <property type="molecule type" value="Genomic_DNA"/>
</dbReference>
<dbReference type="AlphaFoldDB" id="A0A3S5APD5"/>
<keyword evidence="3" id="KW-1185">Reference proteome</keyword>
<proteinExistence type="predicted"/>
<organism evidence="2 3">
    <name type="scientific">Protopolystoma xenopodis</name>
    <dbReference type="NCBI Taxonomy" id="117903"/>
    <lineage>
        <taxon>Eukaryota</taxon>
        <taxon>Metazoa</taxon>
        <taxon>Spiralia</taxon>
        <taxon>Lophotrochozoa</taxon>
        <taxon>Platyhelminthes</taxon>
        <taxon>Monogenea</taxon>
        <taxon>Polyopisthocotylea</taxon>
        <taxon>Polystomatidea</taxon>
        <taxon>Polystomatidae</taxon>
        <taxon>Protopolystoma</taxon>
    </lineage>
</organism>
<accession>A0A3S5APD5</accession>
<feature type="compositionally biased region" description="Basic and acidic residues" evidence="1">
    <location>
        <begin position="175"/>
        <end position="184"/>
    </location>
</feature>
<name>A0A3S5APD5_9PLAT</name>
<reference evidence="2" key="1">
    <citation type="submission" date="2018-11" db="EMBL/GenBank/DDBJ databases">
        <authorList>
            <consortium name="Pathogen Informatics"/>
        </authorList>
    </citation>
    <scope>NUCLEOTIDE SEQUENCE</scope>
</reference>
<gene>
    <name evidence="2" type="ORF">PXEA_LOCUS35361</name>
</gene>
<dbReference type="Proteomes" id="UP000784294">
    <property type="component" value="Unassembled WGS sequence"/>
</dbReference>
<evidence type="ECO:0000313" key="3">
    <source>
        <dbReference type="Proteomes" id="UP000784294"/>
    </source>
</evidence>
<feature type="region of interest" description="Disordered" evidence="1">
    <location>
        <begin position="69"/>
        <end position="184"/>
    </location>
</feature>
<evidence type="ECO:0000313" key="2">
    <source>
        <dbReference type="EMBL" id="VEL41921.1"/>
    </source>
</evidence>
<protein>
    <submittedName>
        <fullName evidence="2">Uncharacterized protein</fullName>
    </submittedName>
</protein>